<evidence type="ECO:0000313" key="1">
    <source>
        <dbReference type="EMBL" id="CAG8595382.1"/>
    </source>
</evidence>
<keyword evidence="2" id="KW-1185">Reference proteome</keyword>
<organism evidence="1 2">
    <name type="scientific">Cetraspora pellucida</name>
    <dbReference type="NCBI Taxonomy" id="1433469"/>
    <lineage>
        <taxon>Eukaryota</taxon>
        <taxon>Fungi</taxon>
        <taxon>Fungi incertae sedis</taxon>
        <taxon>Mucoromycota</taxon>
        <taxon>Glomeromycotina</taxon>
        <taxon>Glomeromycetes</taxon>
        <taxon>Diversisporales</taxon>
        <taxon>Gigasporaceae</taxon>
        <taxon>Cetraspora</taxon>
    </lineage>
</organism>
<evidence type="ECO:0000313" key="2">
    <source>
        <dbReference type="Proteomes" id="UP000789366"/>
    </source>
</evidence>
<comment type="caution">
    <text evidence="1">The sequence shown here is derived from an EMBL/GenBank/DDBJ whole genome shotgun (WGS) entry which is preliminary data.</text>
</comment>
<sequence>MIWECFAGEEKGPLVFMKERNDKVLKENLIPFRYELIANFGNDITFQDDNASIHTARYTREWMEAENIQRLPWPAQSPDLNPIENMALLEEWENLDSSIFMNLINSMPNHIVQVIENRGYSCKY</sequence>
<proteinExistence type="predicted"/>
<gene>
    <name evidence="1" type="ORF">SPELUC_LOCUS6908</name>
</gene>
<accession>A0ACA9MIV3</accession>
<name>A0ACA9MIV3_9GLOM</name>
<protein>
    <submittedName>
        <fullName evidence="1">5925_t:CDS:1</fullName>
    </submittedName>
</protein>
<reference evidence="1" key="1">
    <citation type="submission" date="2021-06" db="EMBL/GenBank/DDBJ databases">
        <authorList>
            <person name="Kallberg Y."/>
            <person name="Tangrot J."/>
            <person name="Rosling A."/>
        </authorList>
    </citation>
    <scope>NUCLEOTIDE SEQUENCE</scope>
    <source>
        <strain evidence="1">28 12/20/2015</strain>
    </source>
</reference>
<dbReference type="EMBL" id="CAJVPW010008619">
    <property type="protein sequence ID" value="CAG8595382.1"/>
    <property type="molecule type" value="Genomic_DNA"/>
</dbReference>
<dbReference type="Proteomes" id="UP000789366">
    <property type="component" value="Unassembled WGS sequence"/>
</dbReference>